<feature type="compositionally biased region" description="Polar residues" evidence="4">
    <location>
        <begin position="271"/>
        <end position="289"/>
    </location>
</feature>
<feature type="chain" id="PRO_5009443114" description="Flagellar hook-length control protein-like C-terminal domain-containing protein" evidence="5">
    <location>
        <begin position="33"/>
        <end position="322"/>
    </location>
</feature>
<evidence type="ECO:0000256" key="2">
    <source>
        <dbReference type="ARBA" id="ARBA00009149"/>
    </source>
</evidence>
<protein>
    <recommendedName>
        <fullName evidence="6">Flagellar hook-length control protein-like C-terminal domain-containing protein</fullName>
    </recommendedName>
</protein>
<evidence type="ECO:0000256" key="5">
    <source>
        <dbReference type="SAM" id="SignalP"/>
    </source>
</evidence>
<evidence type="ECO:0000313" key="8">
    <source>
        <dbReference type="Proteomes" id="UP000178776"/>
    </source>
</evidence>
<dbReference type="CDD" id="cd17470">
    <property type="entry name" value="T3SS_Flik_C"/>
    <property type="match status" value="1"/>
</dbReference>
<evidence type="ECO:0000256" key="4">
    <source>
        <dbReference type="SAM" id="MobiDB-lite"/>
    </source>
</evidence>
<comment type="similarity">
    <text evidence="2">Belongs to the FliK family.</text>
</comment>
<feature type="region of interest" description="Disordered" evidence="4">
    <location>
        <begin position="271"/>
        <end position="296"/>
    </location>
</feature>
<dbReference type="KEGG" id="cvc:BKX93_06410"/>
<dbReference type="InterPro" id="IPR052563">
    <property type="entry name" value="FliK"/>
</dbReference>
<gene>
    <name evidence="7" type="ORF">BKX93_06410</name>
</gene>
<evidence type="ECO:0000259" key="6">
    <source>
        <dbReference type="Pfam" id="PF02120"/>
    </source>
</evidence>
<feature type="compositionally biased region" description="Basic and acidic residues" evidence="4">
    <location>
        <begin position="65"/>
        <end position="82"/>
    </location>
</feature>
<dbReference type="Proteomes" id="UP000178776">
    <property type="component" value="Chromosome"/>
</dbReference>
<feature type="domain" description="Flagellar hook-length control protein-like C-terminal" evidence="6">
    <location>
        <begin position="201"/>
        <end position="284"/>
    </location>
</feature>
<dbReference type="PANTHER" id="PTHR37533:SF2">
    <property type="entry name" value="FLAGELLAR HOOK-LENGTH CONTROL PROTEIN"/>
    <property type="match status" value="1"/>
</dbReference>
<dbReference type="EMBL" id="CP017707">
    <property type="protein sequence ID" value="AOZ49666.1"/>
    <property type="molecule type" value="Genomic_DNA"/>
</dbReference>
<accession>A0A1D9LEH5</accession>
<dbReference type="GO" id="GO:0044780">
    <property type="term" value="P:bacterial-type flagellum assembly"/>
    <property type="evidence" value="ECO:0007669"/>
    <property type="project" value="InterPro"/>
</dbReference>
<reference evidence="7 8" key="1">
    <citation type="submission" date="2016-10" db="EMBL/GenBank/DDBJ databases">
        <title>Chromobacterium muskegensis sp. nov., an insecticidal bacterium isolated from Sphagnum bogs.</title>
        <authorList>
            <person name="Sparks M.E."/>
            <person name="Blackburn M.B."/>
            <person name="Gundersen-Rindal D.E."/>
            <person name="Mitchell A."/>
            <person name="Farrar R."/>
            <person name="Kuhar D."/>
        </authorList>
    </citation>
    <scope>NUCLEOTIDE SEQUENCE [LARGE SCALE GENOMIC DNA]</scope>
    <source>
        <strain evidence="7 8">21-1</strain>
    </source>
</reference>
<organism evidence="7 8">
    <name type="scientific">Chromobacterium vaccinii</name>
    <dbReference type="NCBI Taxonomy" id="1108595"/>
    <lineage>
        <taxon>Bacteria</taxon>
        <taxon>Pseudomonadati</taxon>
        <taxon>Pseudomonadota</taxon>
        <taxon>Betaproteobacteria</taxon>
        <taxon>Neisseriales</taxon>
        <taxon>Chromobacteriaceae</taxon>
        <taxon>Chromobacterium</taxon>
    </lineage>
</organism>
<dbReference type="Gene3D" id="3.30.750.140">
    <property type="match status" value="1"/>
</dbReference>
<dbReference type="STRING" id="1108595.BKX93_06410"/>
<proteinExistence type="inferred from homology"/>
<evidence type="ECO:0000256" key="3">
    <source>
        <dbReference type="ARBA" id="ARBA00022795"/>
    </source>
</evidence>
<keyword evidence="5" id="KW-0732">Signal</keyword>
<dbReference type="PRINTS" id="PR01007">
    <property type="entry name" value="FLGHOOKFLIK"/>
</dbReference>
<dbReference type="InterPro" id="IPR021136">
    <property type="entry name" value="Flagellar_hook_control-like_C"/>
</dbReference>
<feature type="region of interest" description="Disordered" evidence="4">
    <location>
        <begin position="61"/>
        <end position="83"/>
    </location>
</feature>
<feature type="signal peptide" evidence="5">
    <location>
        <begin position="1"/>
        <end position="32"/>
    </location>
</feature>
<comment type="function">
    <text evidence="1">Controls the length of the flagellar hook.</text>
</comment>
<dbReference type="InterPro" id="IPR038610">
    <property type="entry name" value="FliK-like_C_sf"/>
</dbReference>
<dbReference type="PANTHER" id="PTHR37533">
    <property type="entry name" value="FLAGELLAR HOOK-LENGTH CONTROL PROTEIN"/>
    <property type="match status" value="1"/>
</dbReference>
<evidence type="ECO:0000313" key="7">
    <source>
        <dbReference type="EMBL" id="AOZ49666.1"/>
    </source>
</evidence>
<dbReference type="Pfam" id="PF02120">
    <property type="entry name" value="Flg_hook"/>
    <property type="match status" value="1"/>
</dbReference>
<evidence type="ECO:0000256" key="1">
    <source>
        <dbReference type="ARBA" id="ARBA00003944"/>
    </source>
</evidence>
<name>A0A1D9LEH5_9NEIS</name>
<dbReference type="AlphaFoldDB" id="A0A1D9LEH5"/>
<dbReference type="GO" id="GO:0009424">
    <property type="term" value="C:bacterial-type flagellum hook"/>
    <property type="evidence" value="ECO:0007669"/>
    <property type="project" value="InterPro"/>
</dbReference>
<dbReference type="InterPro" id="IPR001635">
    <property type="entry name" value="Flag_hook_Flik"/>
</dbReference>
<keyword evidence="3" id="KW-1005">Bacterial flagellum biogenesis</keyword>
<sequence length="322" mass="33284">MVMTIIVNTPATKAGPAAATGAAGAAGSAANAAGGGAAGDLFASLLGIQMGMIGATLPGATDGSVSHEDKPADDKSAAKSDDGDASLQAALAMPMLTALQVQPQQAEVKAPPQDLLAQQATAKLDPALLLSTAKQDFNWKEGQQKLPDPDASAAQFLPLQQLQQQAQPQQSTHVQAANANMPQLTLPQTLTDPNWGKALGEQVMSMVSLKMDKAQIQLNPPQLGPIEVTLKMNGTDQAQVLFTAAVPATREALESNMHRLSSMLSSNGIQLTDSQVSSGNSGQQHQAYQQKKGHSQPIVGETEGVDALSVIKTARGILSIFA</sequence>